<dbReference type="AlphaFoldDB" id="A0AAV4EYF2"/>
<dbReference type="Pfam" id="PF00134">
    <property type="entry name" value="Cyclin_N"/>
    <property type="match status" value="1"/>
</dbReference>
<dbReference type="PIRSF" id="PIRSF001771">
    <property type="entry name" value="Cyclin_A_B_D_E"/>
    <property type="match status" value="1"/>
</dbReference>
<dbReference type="GO" id="GO:0016538">
    <property type="term" value="F:cyclin-dependent protein serine/threonine kinase regulator activity"/>
    <property type="evidence" value="ECO:0007669"/>
    <property type="project" value="InterPro"/>
</dbReference>
<evidence type="ECO:0000256" key="5">
    <source>
        <dbReference type="ARBA" id="ARBA00023306"/>
    </source>
</evidence>
<comment type="caution">
    <text evidence="10">The sequence shown here is derived from an EMBL/GenBank/DDBJ whole genome shotgun (WGS) entry which is preliminary data.</text>
</comment>
<dbReference type="InterPro" id="IPR048258">
    <property type="entry name" value="Cyclins_cyclin-box"/>
</dbReference>
<dbReference type="InterPro" id="IPR032447">
    <property type="entry name" value="Cyclin-A_N"/>
</dbReference>
<dbReference type="GO" id="GO:0051301">
    <property type="term" value="P:cell division"/>
    <property type="evidence" value="ECO:0007669"/>
    <property type="project" value="UniProtKB-KW"/>
</dbReference>
<proteinExistence type="inferred from homology"/>
<accession>A0AAV4EYF2</accession>
<protein>
    <submittedName>
        <fullName evidence="10">Cyclin-A2-like</fullName>
    </submittedName>
</protein>
<dbReference type="InterPro" id="IPR046965">
    <property type="entry name" value="Cyclin_A/B-like"/>
</dbReference>
<feature type="region of interest" description="Disordered" evidence="7">
    <location>
        <begin position="1"/>
        <end position="70"/>
    </location>
</feature>
<dbReference type="EMBL" id="BMAT01003935">
    <property type="protein sequence ID" value="GFR65181.1"/>
    <property type="molecule type" value="Genomic_DNA"/>
</dbReference>
<keyword evidence="3" id="KW-0498">Mitosis</keyword>
<evidence type="ECO:0000256" key="1">
    <source>
        <dbReference type="ARBA" id="ARBA00006955"/>
    </source>
</evidence>
<reference evidence="10 11" key="1">
    <citation type="journal article" date="2021" name="Elife">
        <title>Chloroplast acquisition without the gene transfer in kleptoplastic sea slugs, Plakobranchus ocellatus.</title>
        <authorList>
            <person name="Maeda T."/>
            <person name="Takahashi S."/>
            <person name="Yoshida T."/>
            <person name="Shimamura S."/>
            <person name="Takaki Y."/>
            <person name="Nagai Y."/>
            <person name="Toyoda A."/>
            <person name="Suzuki Y."/>
            <person name="Arimoto A."/>
            <person name="Ishii H."/>
            <person name="Satoh N."/>
            <person name="Nishiyama T."/>
            <person name="Hasebe M."/>
            <person name="Maruyama T."/>
            <person name="Minagawa J."/>
            <person name="Obokata J."/>
            <person name="Shigenobu S."/>
        </authorList>
    </citation>
    <scope>NUCLEOTIDE SEQUENCE [LARGE SCALE GENOMIC DNA]</scope>
</reference>
<organism evidence="10 11">
    <name type="scientific">Elysia marginata</name>
    <dbReference type="NCBI Taxonomy" id="1093978"/>
    <lineage>
        <taxon>Eukaryota</taxon>
        <taxon>Metazoa</taxon>
        <taxon>Spiralia</taxon>
        <taxon>Lophotrochozoa</taxon>
        <taxon>Mollusca</taxon>
        <taxon>Gastropoda</taxon>
        <taxon>Heterobranchia</taxon>
        <taxon>Euthyneura</taxon>
        <taxon>Panpulmonata</taxon>
        <taxon>Sacoglossa</taxon>
        <taxon>Placobranchoidea</taxon>
        <taxon>Plakobranchidae</taxon>
        <taxon>Elysia</taxon>
    </lineage>
</organism>
<evidence type="ECO:0000256" key="6">
    <source>
        <dbReference type="RuleBase" id="RU000383"/>
    </source>
</evidence>
<dbReference type="InterPro" id="IPR013763">
    <property type="entry name" value="Cyclin-like_dom"/>
</dbReference>
<keyword evidence="11" id="KW-1185">Reference proteome</keyword>
<evidence type="ECO:0000256" key="7">
    <source>
        <dbReference type="SAM" id="MobiDB-lite"/>
    </source>
</evidence>
<dbReference type="InterPro" id="IPR036915">
    <property type="entry name" value="Cyclin-like_sf"/>
</dbReference>
<evidence type="ECO:0000259" key="9">
    <source>
        <dbReference type="SMART" id="SM01332"/>
    </source>
</evidence>
<name>A0AAV4EYF2_9GAST</name>
<evidence type="ECO:0000256" key="3">
    <source>
        <dbReference type="ARBA" id="ARBA00022776"/>
    </source>
</evidence>
<dbReference type="GO" id="GO:0044772">
    <property type="term" value="P:mitotic cell cycle phase transition"/>
    <property type="evidence" value="ECO:0007669"/>
    <property type="project" value="InterPro"/>
</dbReference>
<comment type="similarity">
    <text evidence="1">Belongs to the cyclin family. Cyclin AB subfamily.</text>
</comment>
<sequence>MLPVRQNATAREDLKENGARGKPAQRAGANRRPVLGNVTNQVRRQPQRVAKEKHTVVHGGPKPSVGQENEVPRNFNGKKAAAQAFTIFQDVPAPLQEVDENIVLDLELEDEPMLDQENIPMPEPQQLHQAVVGLNINDNLVHPHAPLAPVRLENRFSETPMLEDGQIVEKPDEHGLDPYFSDIYDYMRSIECKFRPASDYMNRQIDVSTSMRNILVDWLVEVGEEYKLHRETLFLAVSYIDRFLSVVGVHRPKLQLVGTACMLIAAKYEEIYPPDVAEFVYITDDTYTRNQVIKMESVILKLLEFRLAVPTVTWFCERFLEVIQPSDRCRNLAHFLTELSLIEIEDYLEFPPSEIAASAIVLARSTVGEGLPWPACAKNTSHYSLNDLEPCVSLLFKHYSRKDNLAQQAVVEKYKQEKFGSVSLIEPPDVLAIY</sequence>
<evidence type="ECO:0000313" key="11">
    <source>
        <dbReference type="Proteomes" id="UP000762676"/>
    </source>
</evidence>
<dbReference type="InterPro" id="IPR004367">
    <property type="entry name" value="Cyclin_C-dom"/>
</dbReference>
<evidence type="ECO:0000313" key="10">
    <source>
        <dbReference type="EMBL" id="GFR65181.1"/>
    </source>
</evidence>
<evidence type="ECO:0000259" key="8">
    <source>
        <dbReference type="SMART" id="SM00385"/>
    </source>
</evidence>
<dbReference type="Pfam" id="PF16500">
    <property type="entry name" value="Cyclin_N2"/>
    <property type="match status" value="1"/>
</dbReference>
<dbReference type="CDD" id="cd20504">
    <property type="entry name" value="CYCLIN_CCNA_rpt1"/>
    <property type="match status" value="1"/>
</dbReference>
<feature type="domain" description="Cyclin-like" evidence="8">
    <location>
        <begin position="217"/>
        <end position="301"/>
    </location>
</feature>
<dbReference type="SMART" id="SM01332">
    <property type="entry name" value="Cyclin_C"/>
    <property type="match status" value="1"/>
</dbReference>
<dbReference type="Proteomes" id="UP000762676">
    <property type="component" value="Unassembled WGS sequence"/>
</dbReference>
<dbReference type="SMART" id="SM00385">
    <property type="entry name" value="CYCLIN"/>
    <property type="match status" value="2"/>
</dbReference>
<evidence type="ECO:0000256" key="2">
    <source>
        <dbReference type="ARBA" id="ARBA00022618"/>
    </source>
</evidence>
<feature type="domain" description="Cyclin-like" evidence="8">
    <location>
        <begin position="313"/>
        <end position="397"/>
    </location>
</feature>
<gene>
    <name evidence="10" type="ORF">ElyMa_001941900</name>
</gene>
<dbReference type="Pfam" id="PF02984">
    <property type="entry name" value="Cyclin_C"/>
    <property type="match status" value="1"/>
</dbReference>
<dbReference type="InterPro" id="IPR006671">
    <property type="entry name" value="Cyclin_N"/>
</dbReference>
<dbReference type="FunFam" id="1.10.472.10:FF:000001">
    <property type="entry name" value="G2/mitotic-specific cyclin"/>
    <property type="match status" value="1"/>
</dbReference>
<keyword evidence="5" id="KW-0131">Cell cycle</keyword>
<dbReference type="PROSITE" id="PS00292">
    <property type="entry name" value="CYCLINS"/>
    <property type="match status" value="1"/>
</dbReference>
<feature type="domain" description="Cyclin C-terminal" evidence="9">
    <location>
        <begin position="310"/>
        <end position="428"/>
    </location>
</feature>
<dbReference type="InterPro" id="IPR039361">
    <property type="entry name" value="Cyclin"/>
</dbReference>
<dbReference type="Gene3D" id="1.10.472.10">
    <property type="entry name" value="Cyclin-like"/>
    <property type="match status" value="2"/>
</dbReference>
<feature type="compositionally biased region" description="Basic and acidic residues" evidence="7">
    <location>
        <begin position="10"/>
        <end position="19"/>
    </location>
</feature>
<dbReference type="SUPFAM" id="SSF47954">
    <property type="entry name" value="Cyclin-like"/>
    <property type="match status" value="2"/>
</dbReference>
<keyword evidence="4 6" id="KW-0195">Cyclin</keyword>
<dbReference type="PANTHER" id="PTHR10177">
    <property type="entry name" value="CYCLINS"/>
    <property type="match status" value="1"/>
</dbReference>
<keyword evidence="2" id="KW-0132">Cell division</keyword>
<evidence type="ECO:0000256" key="4">
    <source>
        <dbReference type="ARBA" id="ARBA00023127"/>
    </source>
</evidence>